<dbReference type="SUPFAM" id="SSF50978">
    <property type="entry name" value="WD40 repeat-like"/>
    <property type="match status" value="1"/>
</dbReference>
<evidence type="ECO:0008006" key="6">
    <source>
        <dbReference type="Google" id="ProtNLM"/>
    </source>
</evidence>
<dbReference type="PROSITE" id="PS50294">
    <property type="entry name" value="WD_REPEATS_REGION"/>
    <property type="match status" value="1"/>
</dbReference>
<dbReference type="PROSITE" id="PS50082">
    <property type="entry name" value="WD_REPEATS_2"/>
    <property type="match status" value="3"/>
</dbReference>
<dbReference type="InterPro" id="IPR036322">
    <property type="entry name" value="WD40_repeat_dom_sf"/>
</dbReference>
<accession>A0A8J2WTQ5</accession>
<dbReference type="InterPro" id="IPR015943">
    <property type="entry name" value="WD40/YVTN_repeat-like_dom_sf"/>
</dbReference>
<feature type="repeat" description="WD" evidence="3">
    <location>
        <begin position="31"/>
        <end position="72"/>
    </location>
</feature>
<dbReference type="Pfam" id="PF00400">
    <property type="entry name" value="WD40"/>
    <property type="match status" value="5"/>
</dbReference>
<keyword evidence="2" id="KW-0677">Repeat</keyword>
<dbReference type="InterPro" id="IPR019775">
    <property type="entry name" value="WD40_repeat_CS"/>
</dbReference>
<gene>
    <name evidence="4" type="ORF">PECAL_1P33130</name>
</gene>
<dbReference type="Gene3D" id="2.130.10.10">
    <property type="entry name" value="YVTN repeat-like/Quinoprotein amine dehydrogenase"/>
    <property type="match status" value="3"/>
</dbReference>
<feature type="repeat" description="WD" evidence="3">
    <location>
        <begin position="162"/>
        <end position="196"/>
    </location>
</feature>
<dbReference type="Proteomes" id="UP000789595">
    <property type="component" value="Unassembled WGS sequence"/>
</dbReference>
<evidence type="ECO:0000256" key="2">
    <source>
        <dbReference type="ARBA" id="ARBA00022737"/>
    </source>
</evidence>
<keyword evidence="5" id="KW-1185">Reference proteome</keyword>
<dbReference type="PANTHER" id="PTHR19879">
    <property type="entry name" value="TRANSCRIPTION INITIATION FACTOR TFIID"/>
    <property type="match status" value="1"/>
</dbReference>
<dbReference type="AlphaFoldDB" id="A0A8J2WTQ5"/>
<keyword evidence="1 3" id="KW-0853">WD repeat</keyword>
<proteinExistence type="predicted"/>
<name>A0A8J2WTQ5_9STRA</name>
<dbReference type="InterPro" id="IPR001680">
    <property type="entry name" value="WD40_rpt"/>
</dbReference>
<feature type="repeat" description="WD" evidence="3">
    <location>
        <begin position="305"/>
        <end position="339"/>
    </location>
</feature>
<organism evidence="4 5">
    <name type="scientific">Pelagomonas calceolata</name>
    <dbReference type="NCBI Taxonomy" id="35677"/>
    <lineage>
        <taxon>Eukaryota</taxon>
        <taxon>Sar</taxon>
        <taxon>Stramenopiles</taxon>
        <taxon>Ochrophyta</taxon>
        <taxon>Pelagophyceae</taxon>
        <taxon>Pelagomonadales</taxon>
        <taxon>Pelagomonadaceae</taxon>
        <taxon>Pelagomonas</taxon>
    </lineage>
</organism>
<dbReference type="PROSITE" id="PS00678">
    <property type="entry name" value="WD_REPEATS_1"/>
    <property type="match status" value="1"/>
</dbReference>
<evidence type="ECO:0000313" key="4">
    <source>
        <dbReference type="EMBL" id="CAH0366804.1"/>
    </source>
</evidence>
<dbReference type="PANTHER" id="PTHR19879:SF9">
    <property type="entry name" value="TRANSCRIPTION INITIATION FACTOR TFIID SUBUNIT 5"/>
    <property type="match status" value="1"/>
</dbReference>
<dbReference type="EMBL" id="CAKKNE010000001">
    <property type="protein sequence ID" value="CAH0366804.1"/>
    <property type="molecule type" value="Genomic_DNA"/>
</dbReference>
<dbReference type="OrthoDB" id="6262491at2759"/>
<sequence length="346" mass="37859">MVASLPDDWRTPRPRDEGLPAAYLGKPHIGQLEHTSDVKAVAWSPDGTKLAAGGYDKKIIVWDASTQKKVLEVDVGDWVECLDWSGDGKTLGCGGGFDKQGKLFDAEDGELQETLDHGGIVYACAFAPTQPVFACGCFEKKVTLWHKDRGHLLRTLSCDGVLKALAWRPDGSMLASGGFDAAVTVWRADASRTKQPEEIVWRSKLDSIAADCRDLAYTPDGSILASCDWADKVIGFDAATGKRLWEITNPAEQHFFALAFSPEGDVFVAGGWDFRATMYRLEDRKKLASEYIGPETEDHVGGQTVRSIKFAPDGKTVAFCSDDRSVHLWARDAATRVSVAEEVEVE</sequence>
<evidence type="ECO:0000256" key="1">
    <source>
        <dbReference type="ARBA" id="ARBA00022574"/>
    </source>
</evidence>
<evidence type="ECO:0000313" key="5">
    <source>
        <dbReference type="Proteomes" id="UP000789595"/>
    </source>
</evidence>
<dbReference type="SMART" id="SM00320">
    <property type="entry name" value="WD40"/>
    <property type="match status" value="7"/>
</dbReference>
<protein>
    <recommendedName>
        <fullName evidence="6">Anaphase-promoting complex subunit 4 WD40 domain-containing protein</fullName>
    </recommendedName>
</protein>
<comment type="caution">
    <text evidence="4">The sequence shown here is derived from an EMBL/GenBank/DDBJ whole genome shotgun (WGS) entry which is preliminary data.</text>
</comment>
<evidence type="ECO:0000256" key="3">
    <source>
        <dbReference type="PROSITE-ProRule" id="PRU00221"/>
    </source>
</evidence>
<reference evidence="4" key="1">
    <citation type="submission" date="2021-11" db="EMBL/GenBank/DDBJ databases">
        <authorList>
            <consortium name="Genoscope - CEA"/>
            <person name="William W."/>
        </authorList>
    </citation>
    <scope>NUCLEOTIDE SEQUENCE</scope>
</reference>